<dbReference type="Gene3D" id="3.60.60.10">
    <property type="entry name" value="Penicillin V Acylase, Chain A"/>
    <property type="match status" value="1"/>
</dbReference>
<evidence type="ECO:0000256" key="1">
    <source>
        <dbReference type="ARBA" id="ARBA00022801"/>
    </source>
</evidence>
<evidence type="ECO:0000256" key="2">
    <source>
        <dbReference type="SAM" id="MobiDB-lite"/>
    </source>
</evidence>
<dbReference type="PANTHER" id="PTHR22946">
    <property type="entry name" value="DIENELACTONE HYDROLASE DOMAIN-CONTAINING PROTEIN-RELATED"/>
    <property type="match status" value="1"/>
</dbReference>
<gene>
    <name evidence="4" type="ORF">Pan216_46170</name>
</gene>
<dbReference type="AlphaFoldDB" id="A0A518B9S4"/>
<feature type="signal peptide" evidence="3">
    <location>
        <begin position="1"/>
        <end position="21"/>
    </location>
</feature>
<name>A0A518B9S4_9BACT</name>
<dbReference type="InterPro" id="IPR019149">
    <property type="entry name" value="ABHD18"/>
</dbReference>
<feature type="region of interest" description="Disordered" evidence="2">
    <location>
        <begin position="300"/>
        <end position="321"/>
    </location>
</feature>
<dbReference type="RefSeq" id="WP_419192840.1">
    <property type="nucleotide sequence ID" value="NZ_CP036279.1"/>
</dbReference>
<dbReference type="InterPro" id="IPR050261">
    <property type="entry name" value="FrsA_esterase"/>
</dbReference>
<evidence type="ECO:0000313" key="4">
    <source>
        <dbReference type="EMBL" id="QDU63736.1"/>
    </source>
</evidence>
<organism evidence="4 5">
    <name type="scientific">Kolteria novifilia</name>
    <dbReference type="NCBI Taxonomy" id="2527975"/>
    <lineage>
        <taxon>Bacteria</taxon>
        <taxon>Pseudomonadati</taxon>
        <taxon>Planctomycetota</taxon>
        <taxon>Planctomycetia</taxon>
        <taxon>Kolteriales</taxon>
        <taxon>Kolteriaceae</taxon>
        <taxon>Kolteria</taxon>
    </lineage>
</organism>
<feature type="compositionally biased region" description="Basic and acidic residues" evidence="2">
    <location>
        <begin position="222"/>
        <end position="241"/>
    </location>
</feature>
<dbReference type="SUPFAM" id="SSF53474">
    <property type="entry name" value="alpha/beta-Hydrolases"/>
    <property type="match status" value="1"/>
</dbReference>
<dbReference type="PANTHER" id="PTHR22946:SF9">
    <property type="entry name" value="POLYKETIDE TRANSFERASE AF380"/>
    <property type="match status" value="1"/>
</dbReference>
<dbReference type="Pfam" id="PF09752">
    <property type="entry name" value="ABHD18"/>
    <property type="match status" value="1"/>
</dbReference>
<dbReference type="InterPro" id="IPR029058">
    <property type="entry name" value="AB_hydrolase_fold"/>
</dbReference>
<feature type="region of interest" description="Disordered" evidence="2">
    <location>
        <begin position="222"/>
        <end position="248"/>
    </location>
</feature>
<dbReference type="GO" id="GO:0052689">
    <property type="term" value="F:carboxylic ester hydrolase activity"/>
    <property type="evidence" value="ECO:0007669"/>
    <property type="project" value="UniProtKB-ARBA"/>
</dbReference>
<dbReference type="Gene3D" id="3.40.50.1820">
    <property type="entry name" value="alpha/beta hydrolase"/>
    <property type="match status" value="1"/>
</dbReference>
<evidence type="ECO:0000313" key="5">
    <source>
        <dbReference type="Proteomes" id="UP000317093"/>
    </source>
</evidence>
<sequence length="619" mass="68353" precursor="true">MLRIVTSLLLLTTLGVAVAMASSEPIVQQSETPSEFAKRRGQASRETIRRAIASPTRGAPSGAPNDPDAWPKDFLAELRGLAEGTDLSTDKLLLLQPLSLPNAESLASYVGPDCTDRRSLLVVPDTFPTASALPFVVYRPKEGRPYVLLTSPGSVFGQAGMNDMGIAISLGSDGPAMQSERFSVQAGLLLRETLRQSQSLDQAATLLEGNVPDGVRFHIIDGKAPEKREIPARPNDERESNKPVSKSAISLRQALESGEPRTVVFQPSSQRWWIGGKGLAAKGWDLQQLLAGREARLGEDDLEPLQKGTVTPDRDEPDDQPDLYQLARDDFTYEIETDGVESGILRSKVRFPSPVTTQHPENNTVHGELFRPYGPGPFPCVIVLHITGGDFELSRFLCRILGRCGVASMFVKMPYYGERRPKTGRVRMVSKDLDRGLRAMRQTVLDLRRACDLIETMPSMDGRIGITGVSLGGIAGALTASLEPRIDRSCLILAGGDFGDLLYESQEREAREFSKIWQGRGGTRESFNEVMAPYDPLTYASRLRGRKVLMLNASKDESVPTKCGIKLWERAGKPPIVWYPCGHYTIAWHFPDVSWKMAEFFAAWDENRSEPEATLELRR</sequence>
<dbReference type="KEGG" id="knv:Pan216_46170"/>
<dbReference type="EMBL" id="CP036279">
    <property type="protein sequence ID" value="QDU63736.1"/>
    <property type="molecule type" value="Genomic_DNA"/>
</dbReference>
<reference evidence="4 5" key="1">
    <citation type="submission" date="2019-02" db="EMBL/GenBank/DDBJ databases">
        <title>Deep-cultivation of Planctomycetes and their phenomic and genomic characterization uncovers novel biology.</title>
        <authorList>
            <person name="Wiegand S."/>
            <person name="Jogler M."/>
            <person name="Boedeker C."/>
            <person name="Pinto D."/>
            <person name="Vollmers J."/>
            <person name="Rivas-Marin E."/>
            <person name="Kohn T."/>
            <person name="Peeters S.H."/>
            <person name="Heuer A."/>
            <person name="Rast P."/>
            <person name="Oberbeckmann S."/>
            <person name="Bunk B."/>
            <person name="Jeske O."/>
            <person name="Meyerdierks A."/>
            <person name="Storesund J.E."/>
            <person name="Kallscheuer N."/>
            <person name="Luecker S."/>
            <person name="Lage O.M."/>
            <person name="Pohl T."/>
            <person name="Merkel B.J."/>
            <person name="Hornburger P."/>
            <person name="Mueller R.-W."/>
            <person name="Bruemmer F."/>
            <person name="Labrenz M."/>
            <person name="Spormann A.M."/>
            <person name="Op den Camp H."/>
            <person name="Overmann J."/>
            <person name="Amann R."/>
            <person name="Jetten M.S.M."/>
            <person name="Mascher T."/>
            <person name="Medema M.H."/>
            <person name="Devos D.P."/>
            <person name="Kaster A.-K."/>
            <person name="Ovreas L."/>
            <person name="Rohde M."/>
            <person name="Galperin M.Y."/>
            <person name="Jogler C."/>
        </authorList>
    </citation>
    <scope>NUCLEOTIDE SEQUENCE [LARGE SCALE GENOMIC DNA]</scope>
    <source>
        <strain evidence="4 5">Pan216</strain>
    </source>
</reference>
<feature type="chain" id="PRO_5021713685" evidence="3">
    <location>
        <begin position="22"/>
        <end position="619"/>
    </location>
</feature>
<proteinExistence type="predicted"/>
<keyword evidence="1 4" id="KW-0378">Hydrolase</keyword>
<keyword evidence="3" id="KW-0732">Signal</keyword>
<evidence type="ECO:0000256" key="3">
    <source>
        <dbReference type="SAM" id="SignalP"/>
    </source>
</evidence>
<accession>A0A518B9S4</accession>
<protein>
    <submittedName>
        <fullName evidence="4">Alpha/beta hydrolase family protein</fullName>
    </submittedName>
</protein>
<dbReference type="Proteomes" id="UP000317093">
    <property type="component" value="Chromosome"/>
</dbReference>
<keyword evidence="5" id="KW-1185">Reference proteome</keyword>